<feature type="domain" description="Pseudouridine synthase RsuA/RluA-like" evidence="2">
    <location>
        <begin position="215"/>
        <end position="407"/>
    </location>
</feature>
<reference evidence="3 4" key="1">
    <citation type="submission" date="2024-10" db="EMBL/GenBank/DDBJ databases">
        <title>Updated reference genomes for cyclostephanoid diatoms.</title>
        <authorList>
            <person name="Roberts W.R."/>
            <person name="Alverson A.J."/>
        </authorList>
    </citation>
    <scope>NUCLEOTIDE SEQUENCE [LARGE SCALE GENOMIC DNA]</scope>
    <source>
        <strain evidence="3 4">AJA228-03</strain>
    </source>
</reference>
<dbReference type="EMBL" id="JALLPB020000359">
    <property type="protein sequence ID" value="KAL3810001.1"/>
    <property type="molecule type" value="Genomic_DNA"/>
</dbReference>
<name>A0ABD3RDZ7_9STRA</name>
<evidence type="ECO:0000313" key="4">
    <source>
        <dbReference type="Proteomes" id="UP001530377"/>
    </source>
</evidence>
<comment type="caution">
    <text evidence="3">The sequence shown here is derived from an EMBL/GenBank/DDBJ whole genome shotgun (WGS) entry which is preliminary data.</text>
</comment>
<dbReference type="AlphaFoldDB" id="A0ABD3RDZ7"/>
<feature type="compositionally biased region" description="Low complexity" evidence="1">
    <location>
        <begin position="70"/>
        <end position="86"/>
    </location>
</feature>
<dbReference type="InterPro" id="IPR006145">
    <property type="entry name" value="PsdUridine_synth_RsuA/RluA"/>
</dbReference>
<keyword evidence="4" id="KW-1185">Reference proteome</keyword>
<gene>
    <name evidence="3" type="ORF">ACHAXA_006116</name>
</gene>
<organism evidence="3 4">
    <name type="scientific">Cyclostephanos tholiformis</name>
    <dbReference type="NCBI Taxonomy" id="382380"/>
    <lineage>
        <taxon>Eukaryota</taxon>
        <taxon>Sar</taxon>
        <taxon>Stramenopiles</taxon>
        <taxon>Ochrophyta</taxon>
        <taxon>Bacillariophyta</taxon>
        <taxon>Coscinodiscophyceae</taxon>
        <taxon>Thalassiosirophycidae</taxon>
        <taxon>Stephanodiscales</taxon>
        <taxon>Stephanodiscaceae</taxon>
        <taxon>Cyclostephanos</taxon>
    </lineage>
</organism>
<evidence type="ECO:0000259" key="2">
    <source>
        <dbReference type="Pfam" id="PF00849"/>
    </source>
</evidence>
<dbReference type="Proteomes" id="UP001530377">
    <property type="component" value="Unassembled WGS sequence"/>
</dbReference>
<evidence type="ECO:0000313" key="3">
    <source>
        <dbReference type="EMBL" id="KAL3810001.1"/>
    </source>
</evidence>
<dbReference type="Pfam" id="PF00849">
    <property type="entry name" value="PseudoU_synth_2"/>
    <property type="match status" value="1"/>
</dbReference>
<proteinExistence type="predicted"/>
<dbReference type="PANTHER" id="PTHR21600:SF52">
    <property type="entry name" value="PSEUDOURIDINE SYNTHASE RSUA_RLUA-LIKE DOMAIN-CONTAINING PROTEIN"/>
    <property type="match status" value="1"/>
</dbReference>
<protein>
    <recommendedName>
        <fullName evidence="2">Pseudouridine synthase RsuA/RluA-like domain-containing protein</fullName>
    </recommendedName>
</protein>
<dbReference type="InterPro" id="IPR020103">
    <property type="entry name" value="PsdUridine_synth_cat_dom_sf"/>
</dbReference>
<dbReference type="SUPFAM" id="SSF55120">
    <property type="entry name" value="Pseudouridine synthase"/>
    <property type="match status" value="1"/>
</dbReference>
<feature type="compositionally biased region" description="Low complexity" evidence="1">
    <location>
        <begin position="117"/>
        <end position="137"/>
    </location>
</feature>
<dbReference type="InterPro" id="IPR050188">
    <property type="entry name" value="RluA_PseudoU_synthase"/>
</dbReference>
<dbReference type="CDD" id="cd02869">
    <property type="entry name" value="PseudoU_synth_RluA_like"/>
    <property type="match status" value="1"/>
</dbReference>
<feature type="region of interest" description="Disordered" evidence="1">
    <location>
        <begin position="70"/>
        <end position="145"/>
    </location>
</feature>
<evidence type="ECO:0000256" key="1">
    <source>
        <dbReference type="SAM" id="MobiDB-lite"/>
    </source>
</evidence>
<accession>A0ABD3RDZ7</accession>
<sequence length="478" mass="52571">MRCINGAVPNNVRALNEAVSIVANVSRSYANELISIGAVWARMDELTIDDVLSQYGDHHDYDHDIDAVVGSSRRGRGSSIRSSRVGKGMGRRTSSASIMYGDLPPGWGSGNENDELSSMSTSSSIISTPPSIPSSSSGGRGDDDVDDIIGDHGGMGETHDEHVVRRRTSSRYRRILSPSTIEPGTDIRVYPHPRRFPSCYDFADRTRLLYEDTTFVIVDKPPMLPTQPEPSNYDECCPGCVNMLMGPFVTVRGENVVRPLLCHRVDSCVGGCVVLSKDGNGQRVFSELQASCRFVVVVRQRKIKKLYLAVTTSPVPLGMHVHWMWGRSNSRGQMGGTPCQFVSHKPPETRKKARSWIRCVLEVVKCEPISIAKNDGHTYDPGDAVHYQSTVRLVTGRKHQVRAQLSSLGCPLIRDTLYGPISGMTLDNLDDVDAEGRMDEALSRVRVPTEPIGLQAHAILFAGVKAKARTPWWGDGRI</sequence>
<dbReference type="PANTHER" id="PTHR21600">
    <property type="entry name" value="MITOCHONDRIAL RNA PSEUDOURIDINE SYNTHASE"/>
    <property type="match status" value="1"/>
</dbReference>
<dbReference type="Gene3D" id="3.30.2350.10">
    <property type="entry name" value="Pseudouridine synthase"/>
    <property type="match status" value="1"/>
</dbReference>